<dbReference type="AlphaFoldDB" id="W6UQJ2"/>
<accession>W6UQJ2</accession>
<keyword evidence="2" id="KW-1185">Reference proteome</keyword>
<gene>
    <name evidence="1" type="ORF">EGR_01560</name>
</gene>
<name>W6UQJ2_ECHGR</name>
<evidence type="ECO:0000313" key="2">
    <source>
        <dbReference type="Proteomes" id="UP000019149"/>
    </source>
</evidence>
<dbReference type="CTD" id="36337275"/>
<dbReference type="Proteomes" id="UP000019149">
    <property type="component" value="Unassembled WGS sequence"/>
</dbReference>
<dbReference type="EMBL" id="APAU02000006">
    <property type="protein sequence ID" value="EUB63478.1"/>
    <property type="molecule type" value="Genomic_DNA"/>
</dbReference>
<comment type="caution">
    <text evidence="1">The sequence shown here is derived from an EMBL/GenBank/DDBJ whole genome shotgun (WGS) entry which is preliminary data.</text>
</comment>
<evidence type="ECO:0000313" key="1">
    <source>
        <dbReference type="EMBL" id="EUB63478.1"/>
    </source>
</evidence>
<reference evidence="1 2" key="1">
    <citation type="journal article" date="2013" name="Nat. Genet.">
        <title>The genome of the hydatid tapeworm Echinococcus granulosus.</title>
        <authorList>
            <person name="Zheng H."/>
            <person name="Zhang W."/>
            <person name="Zhang L."/>
            <person name="Zhang Z."/>
            <person name="Li J."/>
            <person name="Lu G."/>
            <person name="Zhu Y."/>
            <person name="Wang Y."/>
            <person name="Huang Y."/>
            <person name="Liu J."/>
            <person name="Kang H."/>
            <person name="Chen J."/>
            <person name="Wang L."/>
            <person name="Chen A."/>
            <person name="Yu S."/>
            <person name="Gao Z."/>
            <person name="Jin L."/>
            <person name="Gu W."/>
            <person name="Wang Z."/>
            <person name="Zhao L."/>
            <person name="Shi B."/>
            <person name="Wen H."/>
            <person name="Lin R."/>
            <person name="Jones M.K."/>
            <person name="Brejova B."/>
            <person name="Vinar T."/>
            <person name="Zhao G."/>
            <person name="McManus D.P."/>
            <person name="Chen Z."/>
            <person name="Zhou Y."/>
            <person name="Wang S."/>
        </authorList>
    </citation>
    <scope>NUCLEOTIDE SEQUENCE [LARGE SCALE GENOMIC DNA]</scope>
</reference>
<proteinExistence type="predicted"/>
<sequence>MVVCSYVTLSVKTNPCPERRAFRGVYPASFASRPHCFVQLPSQYQLAGHVFEGSCAIAHACSLTAFPHVVTLSVTASTANHAFAAIWDQSRSRA</sequence>
<dbReference type="KEGG" id="egl:EGR_01560"/>
<protein>
    <submittedName>
        <fullName evidence="1">Uncharacterized protein</fullName>
    </submittedName>
</protein>
<dbReference type="GeneID" id="36337275"/>
<organism evidence="1 2">
    <name type="scientific">Echinococcus granulosus</name>
    <name type="common">Hydatid tapeworm</name>
    <dbReference type="NCBI Taxonomy" id="6210"/>
    <lineage>
        <taxon>Eukaryota</taxon>
        <taxon>Metazoa</taxon>
        <taxon>Spiralia</taxon>
        <taxon>Lophotrochozoa</taxon>
        <taxon>Platyhelminthes</taxon>
        <taxon>Cestoda</taxon>
        <taxon>Eucestoda</taxon>
        <taxon>Cyclophyllidea</taxon>
        <taxon>Taeniidae</taxon>
        <taxon>Echinococcus</taxon>
        <taxon>Echinococcus granulosus group</taxon>
    </lineage>
</organism>
<dbReference type="RefSeq" id="XP_024354674.1">
    <property type="nucleotide sequence ID" value="XM_024490809.1"/>
</dbReference>